<sequence length="485" mass="52501">MSNLPAIELAERSAWKALHALLLEHPSSAKECDDYGMLPLHWACTDPSVTAAVVQTLLDLHPTGARTKNTAGLLPLHIAIKAEIDVPIVDSILQAYPAALEVRTPHGDTPGDLARKLASPQELCDVLHIEYDVPRRMSVESFLSKSRSSSCSFGGGSQYGGTNGMSNVHLPPRWQHEKACHVCQAKFGPFRSRHHCRGCGVSVCNAHSRGRMALPHLGLQSLQRVCAACYEEFNPEGPGVGSLTLTSSRNIRRIRSQTEDFFKSSSSSSSRSILAQKAAYLLEHPRQPEADQGSDITRPSRTSSESSHDIDLLTESILTLNRTKALLQEQLQATHMVAQQPPLKPRDGTEHWPQMHHSSGAVVDVAQTQHLLGVTLADKGSTAAAIDALRKSISNKQTAGAWYDLGRLLHASGEEDAAEDALRKALALCAEEEQQKILTMLGKVLYAKGDSNAALDVFQQALGDLSHAADESSDEEVVGSSTAQF</sequence>
<reference evidence="8" key="1">
    <citation type="submission" date="2013-12" db="EMBL/GenBank/DDBJ databases">
        <title>The Genome Sequence of Aphanomyces invadans NJM9701.</title>
        <authorList>
            <consortium name="The Broad Institute Genomics Platform"/>
            <person name="Russ C."/>
            <person name="Tyler B."/>
            <person name="van West P."/>
            <person name="Dieguez-Uribeondo J."/>
            <person name="Young S.K."/>
            <person name="Zeng Q."/>
            <person name="Gargeya S."/>
            <person name="Fitzgerald M."/>
            <person name="Abouelleil A."/>
            <person name="Alvarado L."/>
            <person name="Chapman S.B."/>
            <person name="Gainer-Dewar J."/>
            <person name="Goldberg J."/>
            <person name="Griggs A."/>
            <person name="Gujja S."/>
            <person name="Hansen M."/>
            <person name="Howarth C."/>
            <person name="Imamovic A."/>
            <person name="Ireland A."/>
            <person name="Larimer J."/>
            <person name="McCowan C."/>
            <person name="Murphy C."/>
            <person name="Pearson M."/>
            <person name="Poon T.W."/>
            <person name="Priest M."/>
            <person name="Roberts A."/>
            <person name="Saif S."/>
            <person name="Shea T."/>
            <person name="Sykes S."/>
            <person name="Wortman J."/>
            <person name="Nusbaum C."/>
            <person name="Birren B."/>
        </authorList>
    </citation>
    <scope>NUCLEOTIDE SEQUENCE [LARGE SCALE GENOMIC DNA]</scope>
    <source>
        <strain evidence="8">NJM9701</strain>
    </source>
</reference>
<gene>
    <name evidence="8" type="ORF">H310_03064</name>
</gene>
<dbReference type="RefSeq" id="XP_008865033.1">
    <property type="nucleotide sequence ID" value="XM_008866811.1"/>
</dbReference>
<dbReference type="Gene3D" id="1.25.40.20">
    <property type="entry name" value="Ankyrin repeat-containing domain"/>
    <property type="match status" value="1"/>
</dbReference>
<dbReference type="FunFam" id="3.30.40.10:FF:000345">
    <property type="entry name" value="Vacuolar protein sorting-associated protein 27"/>
    <property type="match status" value="1"/>
</dbReference>
<dbReference type="CDD" id="cd15760">
    <property type="entry name" value="FYVE_scVPS27p_like"/>
    <property type="match status" value="1"/>
</dbReference>
<dbReference type="GO" id="GO:0006623">
    <property type="term" value="P:protein targeting to vacuole"/>
    <property type="evidence" value="ECO:0007669"/>
    <property type="project" value="TreeGrafter"/>
</dbReference>
<dbReference type="PANTHER" id="PTHR47794">
    <property type="entry name" value="VACUOLAR PROTEIN SORTING-ASSOCIATED PROTEIN 27"/>
    <property type="match status" value="1"/>
</dbReference>
<dbReference type="InterPro" id="IPR017455">
    <property type="entry name" value="Znf_FYVE-rel"/>
</dbReference>
<dbReference type="GO" id="GO:0043130">
    <property type="term" value="F:ubiquitin binding"/>
    <property type="evidence" value="ECO:0007669"/>
    <property type="project" value="TreeGrafter"/>
</dbReference>
<keyword evidence="2 4" id="KW-0863">Zinc-finger</keyword>
<dbReference type="Gene3D" id="1.25.40.10">
    <property type="entry name" value="Tetratricopeptide repeat domain"/>
    <property type="match status" value="1"/>
</dbReference>
<evidence type="ECO:0000256" key="3">
    <source>
        <dbReference type="ARBA" id="ARBA00022833"/>
    </source>
</evidence>
<dbReference type="InterPro" id="IPR011011">
    <property type="entry name" value="Znf_FYVE_PHD"/>
</dbReference>
<keyword evidence="3" id="KW-0862">Zinc</keyword>
<feature type="region of interest" description="Disordered" evidence="6">
    <location>
        <begin position="284"/>
        <end position="309"/>
    </location>
</feature>
<dbReference type="GO" id="GO:0033565">
    <property type="term" value="C:ESCRT-0 complex"/>
    <property type="evidence" value="ECO:0007669"/>
    <property type="project" value="TreeGrafter"/>
</dbReference>
<dbReference type="SUPFAM" id="SSF57903">
    <property type="entry name" value="FYVE/PHD zinc finger"/>
    <property type="match status" value="1"/>
</dbReference>
<dbReference type="GO" id="GO:0032266">
    <property type="term" value="F:phosphatidylinositol-3-phosphate binding"/>
    <property type="evidence" value="ECO:0007669"/>
    <property type="project" value="TreeGrafter"/>
</dbReference>
<dbReference type="GO" id="GO:0043328">
    <property type="term" value="P:protein transport to vacuole involved in ubiquitin-dependent protein catabolic process via the multivesicular body sorting pathway"/>
    <property type="evidence" value="ECO:0007669"/>
    <property type="project" value="TreeGrafter"/>
</dbReference>
<proteinExistence type="predicted"/>
<evidence type="ECO:0000259" key="7">
    <source>
        <dbReference type="PROSITE" id="PS50178"/>
    </source>
</evidence>
<dbReference type="InterPro" id="IPR011990">
    <property type="entry name" value="TPR-like_helical_dom_sf"/>
</dbReference>
<evidence type="ECO:0000256" key="5">
    <source>
        <dbReference type="PROSITE-ProRule" id="PRU00339"/>
    </source>
</evidence>
<dbReference type="PROSITE" id="PS50005">
    <property type="entry name" value="TPR"/>
    <property type="match status" value="1"/>
</dbReference>
<evidence type="ECO:0000256" key="4">
    <source>
        <dbReference type="PROSITE-ProRule" id="PRU00091"/>
    </source>
</evidence>
<dbReference type="EMBL" id="KI913955">
    <property type="protein sequence ID" value="ETW06958.1"/>
    <property type="molecule type" value="Genomic_DNA"/>
</dbReference>
<evidence type="ECO:0000313" key="8">
    <source>
        <dbReference type="EMBL" id="ETW06958.1"/>
    </source>
</evidence>
<accession>A0A024UMY7</accession>
<dbReference type="SUPFAM" id="SSF48403">
    <property type="entry name" value="Ankyrin repeat"/>
    <property type="match status" value="1"/>
</dbReference>
<dbReference type="PROSITE" id="PS50178">
    <property type="entry name" value="ZF_FYVE"/>
    <property type="match status" value="1"/>
</dbReference>
<dbReference type="STRING" id="157072.A0A024UMY7"/>
<evidence type="ECO:0000256" key="6">
    <source>
        <dbReference type="SAM" id="MobiDB-lite"/>
    </source>
</evidence>
<dbReference type="InterPro" id="IPR036770">
    <property type="entry name" value="Ankyrin_rpt-contain_sf"/>
</dbReference>
<dbReference type="SUPFAM" id="SSF48452">
    <property type="entry name" value="TPR-like"/>
    <property type="match status" value="1"/>
</dbReference>
<dbReference type="InterPro" id="IPR013083">
    <property type="entry name" value="Znf_RING/FYVE/PHD"/>
</dbReference>
<evidence type="ECO:0000256" key="1">
    <source>
        <dbReference type="ARBA" id="ARBA00022723"/>
    </source>
</evidence>
<dbReference type="InterPro" id="IPR019734">
    <property type="entry name" value="TPR_rpt"/>
</dbReference>
<dbReference type="SMART" id="SM00064">
    <property type="entry name" value="FYVE"/>
    <property type="match status" value="1"/>
</dbReference>
<dbReference type="GeneID" id="20080114"/>
<dbReference type="Pfam" id="PF13181">
    <property type="entry name" value="TPR_8"/>
    <property type="match status" value="1"/>
</dbReference>
<dbReference type="GO" id="GO:0008270">
    <property type="term" value="F:zinc ion binding"/>
    <property type="evidence" value="ECO:0007669"/>
    <property type="project" value="UniProtKB-KW"/>
</dbReference>
<dbReference type="PANTHER" id="PTHR47794:SF1">
    <property type="entry name" value="VACUOLAR PROTEIN SORTING-ASSOCIATED PROTEIN 27"/>
    <property type="match status" value="1"/>
</dbReference>
<dbReference type="AlphaFoldDB" id="A0A024UMY7"/>
<protein>
    <recommendedName>
        <fullName evidence="7">FYVE-type domain-containing protein</fullName>
    </recommendedName>
</protein>
<dbReference type="Pfam" id="PF01363">
    <property type="entry name" value="FYVE"/>
    <property type="match status" value="1"/>
</dbReference>
<dbReference type="VEuPathDB" id="FungiDB:H310_03064"/>
<feature type="repeat" description="TPR" evidence="5">
    <location>
        <begin position="399"/>
        <end position="432"/>
    </location>
</feature>
<evidence type="ECO:0000256" key="2">
    <source>
        <dbReference type="ARBA" id="ARBA00022771"/>
    </source>
</evidence>
<organism evidence="8">
    <name type="scientific">Aphanomyces invadans</name>
    <dbReference type="NCBI Taxonomy" id="157072"/>
    <lineage>
        <taxon>Eukaryota</taxon>
        <taxon>Sar</taxon>
        <taxon>Stramenopiles</taxon>
        <taxon>Oomycota</taxon>
        <taxon>Saprolegniomycetes</taxon>
        <taxon>Saprolegniales</taxon>
        <taxon>Verrucalvaceae</taxon>
        <taxon>Aphanomyces</taxon>
    </lineage>
</organism>
<dbReference type="InterPro" id="IPR000306">
    <property type="entry name" value="Znf_FYVE"/>
</dbReference>
<dbReference type="Gene3D" id="3.30.40.10">
    <property type="entry name" value="Zinc/RING finger domain, C3HC4 (zinc finger)"/>
    <property type="match status" value="1"/>
</dbReference>
<dbReference type="eggNOG" id="KOG1818">
    <property type="taxonomic scope" value="Eukaryota"/>
</dbReference>
<keyword evidence="1" id="KW-0479">Metal-binding</keyword>
<dbReference type="OrthoDB" id="194358at2759"/>
<name>A0A024UMY7_9STRA</name>
<feature type="domain" description="FYVE-type" evidence="7">
    <location>
        <begin position="174"/>
        <end position="234"/>
    </location>
</feature>
<feature type="compositionally biased region" description="Polar residues" evidence="6">
    <location>
        <begin position="294"/>
        <end position="305"/>
    </location>
</feature>
<keyword evidence="5" id="KW-0802">TPR repeat</keyword>